<evidence type="ECO:0000256" key="1">
    <source>
        <dbReference type="SAM" id="Phobius"/>
    </source>
</evidence>
<accession>A0A3N9P332</accession>
<evidence type="ECO:0000259" key="2">
    <source>
        <dbReference type="PROSITE" id="PS51704"/>
    </source>
</evidence>
<dbReference type="AlphaFoldDB" id="A0A3N9P332"/>
<keyword evidence="4" id="KW-1185">Reference proteome</keyword>
<keyword evidence="1" id="KW-1133">Transmembrane helix</keyword>
<protein>
    <submittedName>
        <fullName evidence="3">Glycerophosphodiester phosphodiesterase</fullName>
    </submittedName>
</protein>
<dbReference type="GO" id="GO:0008081">
    <property type="term" value="F:phosphoric diester hydrolase activity"/>
    <property type="evidence" value="ECO:0007669"/>
    <property type="project" value="InterPro"/>
</dbReference>
<comment type="caution">
    <text evidence="3">The sequence shown here is derived from an EMBL/GenBank/DDBJ whole genome shotgun (WGS) entry which is preliminary data.</text>
</comment>
<dbReference type="Gene3D" id="3.20.20.190">
    <property type="entry name" value="Phosphatidylinositol (PI) phosphodiesterase"/>
    <property type="match status" value="1"/>
</dbReference>
<evidence type="ECO:0000313" key="4">
    <source>
        <dbReference type="Proteomes" id="UP000282529"/>
    </source>
</evidence>
<proteinExistence type="predicted"/>
<feature type="domain" description="GP-PDE" evidence="2">
    <location>
        <begin position="69"/>
        <end position="313"/>
    </location>
</feature>
<keyword evidence="1" id="KW-0812">Transmembrane</keyword>
<keyword evidence="1" id="KW-0472">Membrane</keyword>
<dbReference type="EMBL" id="RQPI01000010">
    <property type="protein sequence ID" value="RQW10139.1"/>
    <property type="molecule type" value="Genomic_DNA"/>
</dbReference>
<sequence length="324" mass="36617">MMSSYIRFPAPPLEGGAGNCFLQTISKGILHMKKKTVLSFAVLFSLALLLLLALSYKDEEESGTGLAAYRIVAHGMGSVNGHKYTNAFEAFVANYEAGTRMFETDLLLTSDGKLVARHEWTKNMSKELGQLDALPAHEQGKALSYEDFMNTPILDIYSPMDWDTVLDLLQHYPDAYIVTDIKKSGKAMAKEFEMLVEKTLERDPALLTRIVPQIYNRPMLEELNKIYAFPHVIYTLYDSPDSDEEVIEFIQKTNVDITMPVDRANAGFVGRLKDAGARVYVHTVNDMREIRRLHRLGVDGFYTDFVSENEVKTSGGLRRSLWPK</sequence>
<dbReference type="PANTHER" id="PTHR46211:SF14">
    <property type="entry name" value="GLYCEROPHOSPHODIESTER PHOSPHODIESTERASE"/>
    <property type="match status" value="1"/>
</dbReference>
<reference evidence="3 4" key="1">
    <citation type="submission" date="2018-11" db="EMBL/GenBank/DDBJ databases">
        <title>Genome sequence of strain 7197.</title>
        <authorList>
            <person name="Gao J."/>
            <person name="Sun J."/>
        </authorList>
    </citation>
    <scope>NUCLEOTIDE SEQUENCE [LARGE SCALE GENOMIC DNA]</scope>
    <source>
        <strain evidence="3 4">7197</strain>
    </source>
</reference>
<dbReference type="GO" id="GO:0006629">
    <property type="term" value="P:lipid metabolic process"/>
    <property type="evidence" value="ECO:0007669"/>
    <property type="project" value="InterPro"/>
</dbReference>
<dbReference type="Proteomes" id="UP000282529">
    <property type="component" value="Unassembled WGS sequence"/>
</dbReference>
<name>A0A3N9P332_9BACL</name>
<dbReference type="InterPro" id="IPR030395">
    <property type="entry name" value="GP_PDE_dom"/>
</dbReference>
<dbReference type="CDD" id="cd08583">
    <property type="entry name" value="PI-PLCc_GDPD_SF_unchar1"/>
    <property type="match status" value="1"/>
</dbReference>
<dbReference type="PROSITE" id="PS51704">
    <property type="entry name" value="GP_PDE"/>
    <property type="match status" value="1"/>
</dbReference>
<gene>
    <name evidence="3" type="ORF">EH198_17090</name>
</gene>
<dbReference type="OrthoDB" id="2033680at2"/>
<feature type="transmembrane region" description="Helical" evidence="1">
    <location>
        <begin position="37"/>
        <end position="56"/>
    </location>
</feature>
<dbReference type="Pfam" id="PF03009">
    <property type="entry name" value="GDPD"/>
    <property type="match status" value="1"/>
</dbReference>
<organism evidence="3 4">
    <name type="scientific">Paenibacillus rhizophilus</name>
    <dbReference type="NCBI Taxonomy" id="1850366"/>
    <lineage>
        <taxon>Bacteria</taxon>
        <taxon>Bacillati</taxon>
        <taxon>Bacillota</taxon>
        <taxon>Bacilli</taxon>
        <taxon>Bacillales</taxon>
        <taxon>Paenibacillaceae</taxon>
        <taxon>Paenibacillus</taxon>
    </lineage>
</organism>
<dbReference type="PANTHER" id="PTHR46211">
    <property type="entry name" value="GLYCEROPHOSPHORYL DIESTER PHOSPHODIESTERASE"/>
    <property type="match status" value="1"/>
</dbReference>
<evidence type="ECO:0000313" key="3">
    <source>
        <dbReference type="EMBL" id="RQW10139.1"/>
    </source>
</evidence>
<dbReference type="SUPFAM" id="SSF51695">
    <property type="entry name" value="PLC-like phosphodiesterases"/>
    <property type="match status" value="1"/>
</dbReference>
<dbReference type="InterPro" id="IPR017946">
    <property type="entry name" value="PLC-like_Pdiesterase_TIM-brl"/>
</dbReference>